<dbReference type="GO" id="GO:0004190">
    <property type="term" value="F:aspartic-type endopeptidase activity"/>
    <property type="evidence" value="ECO:0007669"/>
    <property type="project" value="InterPro"/>
</dbReference>
<dbReference type="EMBL" id="LWDF02000026">
    <property type="protein sequence ID" value="KAE8259785.1"/>
    <property type="molecule type" value="Genomic_DNA"/>
</dbReference>
<dbReference type="InterPro" id="IPR021109">
    <property type="entry name" value="Peptidase_aspartic_dom_sf"/>
</dbReference>
<organism evidence="5 6">
    <name type="scientific">Tilletia indica</name>
    <dbReference type="NCBI Taxonomy" id="43049"/>
    <lineage>
        <taxon>Eukaryota</taxon>
        <taxon>Fungi</taxon>
        <taxon>Dikarya</taxon>
        <taxon>Basidiomycota</taxon>
        <taxon>Ustilaginomycotina</taxon>
        <taxon>Exobasidiomycetes</taxon>
        <taxon>Tilletiales</taxon>
        <taxon>Tilletiaceae</taxon>
        <taxon>Tilletia</taxon>
    </lineage>
</organism>
<dbReference type="InterPro" id="IPR001461">
    <property type="entry name" value="Aspartic_peptidase_A1"/>
</dbReference>
<dbReference type="InterPro" id="IPR034164">
    <property type="entry name" value="Pepsin-like_dom"/>
</dbReference>
<dbReference type="SUPFAM" id="SSF50630">
    <property type="entry name" value="Acid proteases"/>
    <property type="match status" value="1"/>
</dbReference>
<dbReference type="Pfam" id="PF00026">
    <property type="entry name" value="Asp"/>
    <property type="match status" value="3"/>
</dbReference>
<feature type="compositionally biased region" description="Low complexity" evidence="2">
    <location>
        <begin position="213"/>
        <end position="228"/>
    </location>
</feature>
<keyword evidence="6" id="KW-1185">Reference proteome</keyword>
<dbReference type="GO" id="GO:0006508">
    <property type="term" value="P:proteolysis"/>
    <property type="evidence" value="ECO:0007669"/>
    <property type="project" value="InterPro"/>
</dbReference>
<dbReference type="PANTHER" id="PTHR47966:SF74">
    <property type="entry name" value="AGR407CP"/>
    <property type="match status" value="1"/>
</dbReference>
<dbReference type="Gene3D" id="2.40.70.10">
    <property type="entry name" value="Acid Proteases"/>
    <property type="match status" value="3"/>
</dbReference>
<dbReference type="AlphaFoldDB" id="A0A177TR48"/>
<evidence type="ECO:0000256" key="4">
    <source>
        <dbReference type="SAM" id="SignalP"/>
    </source>
</evidence>
<dbReference type="InterPro" id="IPR033121">
    <property type="entry name" value="PEPTIDASE_A1"/>
</dbReference>
<feature type="transmembrane region" description="Helical" evidence="3">
    <location>
        <begin position="781"/>
        <end position="799"/>
    </location>
</feature>
<sequence length="800" mass="83507">MHSLATNRPKATTAMLGLLLSVLLLIPLADAASPPSYFQQPDIIHSSKRALIDLVPGPSTRQQQQQQRRGLHILDAPPIDPHLLLASDQRRIERRAQEAASLPSGGWVSVEAATAAASNATNSTSNSASNPSDKLSQLGFLGNAYNAALNMSSSTTGGSQLVFVQLDTASADLWVVSARCTESTASACASDDIFRFDESKSSSYAPLLVSGSSSASFGSNGSSSNSGATVVRRSDGRSARLEERDRRSTRQNRDGWVRGSLKRWLSILSLDGYASHPVPSVQQASIPDNDRSIRVAAVSNDSTTVPFSITYADRSYASGIVGVEDVTFAELKAPRQVFGLVDRTNVTLLQQGIGGILGLGFPRGSSIARTLIGQNVSAISNTSSAPPSVVPLMTTILSSEGSNVSYPLFSLAFNSTGGRMSIGAVDPYILPTVKDRALVDWHDVVPFPSGDTSKPSNATANIEGPELGSYVYWALQLAVAGVNGTSANISSSPYANYTGPSPLAIIDSGTRGILGPVAAVADLYSLIPSSRHVGNGQWVVPCDTTLKMHFGFGETPSGVVRNLTLLPSQYLIGPASGNPNLCFSWLAASLNLPSADGVSWTFGTTFFQAAYTIFSLGIEGKEAPKIGFYPMDTRLANLTASNSDSGSAGAGTLDASASAALFAPEPSESVAAWLANSATKIASTLPNSLVALPSFPDYYMTPTYAFAGATKSPTPGLVPPTDAGVGGVAGQPRYTPVITAAVGNGRVPVIANGTTVQPIPSNPAADAKDNSAAISTSRRDVMFVYGLFVCVAIPSLYFYL</sequence>
<feature type="compositionally biased region" description="Basic and acidic residues" evidence="2">
    <location>
        <begin position="232"/>
        <end position="253"/>
    </location>
</feature>
<feature type="signal peptide" evidence="4">
    <location>
        <begin position="1"/>
        <end position="31"/>
    </location>
</feature>
<evidence type="ECO:0000256" key="3">
    <source>
        <dbReference type="SAM" id="Phobius"/>
    </source>
</evidence>
<proteinExistence type="inferred from homology"/>
<gene>
    <name evidence="5" type="ORF">A4X13_0g781</name>
</gene>
<dbReference type="Proteomes" id="UP000077521">
    <property type="component" value="Unassembled WGS sequence"/>
</dbReference>
<evidence type="ECO:0000256" key="2">
    <source>
        <dbReference type="SAM" id="MobiDB-lite"/>
    </source>
</evidence>
<keyword evidence="4" id="KW-0732">Signal</keyword>
<evidence type="ECO:0000313" key="6">
    <source>
        <dbReference type="Proteomes" id="UP000077521"/>
    </source>
</evidence>
<feature type="chain" id="PRO_5043377284" evidence="4">
    <location>
        <begin position="32"/>
        <end position="800"/>
    </location>
</feature>
<protein>
    <submittedName>
        <fullName evidence="5">Uncharacterized protein</fullName>
    </submittedName>
</protein>
<evidence type="ECO:0000256" key="1">
    <source>
        <dbReference type="ARBA" id="ARBA00007447"/>
    </source>
</evidence>
<comment type="caution">
    <text evidence="5">The sequence shown here is derived from an EMBL/GenBank/DDBJ whole genome shotgun (WGS) entry which is preliminary data.</text>
</comment>
<dbReference type="CDD" id="cd05471">
    <property type="entry name" value="pepsin_like"/>
    <property type="match status" value="1"/>
</dbReference>
<keyword evidence="3" id="KW-0812">Transmembrane</keyword>
<evidence type="ECO:0000313" key="5">
    <source>
        <dbReference type="EMBL" id="KAE8259785.1"/>
    </source>
</evidence>
<reference evidence="5" key="2">
    <citation type="journal article" date="2019" name="IMA Fungus">
        <title>Genome sequencing and comparison of five Tilletia species to identify candidate genes for the detection of regulated species infecting wheat.</title>
        <authorList>
            <person name="Nguyen H.D.T."/>
            <person name="Sultana T."/>
            <person name="Kesanakurti P."/>
            <person name="Hambleton S."/>
        </authorList>
    </citation>
    <scope>NUCLEOTIDE SEQUENCE</scope>
    <source>
        <strain evidence="5">DAOMC 236416</strain>
    </source>
</reference>
<keyword evidence="3" id="KW-0472">Membrane</keyword>
<comment type="similarity">
    <text evidence="1">Belongs to the peptidase A1 family.</text>
</comment>
<dbReference type="PROSITE" id="PS51767">
    <property type="entry name" value="PEPTIDASE_A1"/>
    <property type="match status" value="1"/>
</dbReference>
<accession>A0A177TR48</accession>
<reference evidence="5" key="1">
    <citation type="submission" date="2016-04" db="EMBL/GenBank/DDBJ databases">
        <authorList>
            <person name="Nguyen H.D."/>
            <person name="Samba Siva P."/>
            <person name="Cullis J."/>
            <person name="Levesque C.A."/>
            <person name="Hambleton S."/>
        </authorList>
    </citation>
    <scope>NUCLEOTIDE SEQUENCE</scope>
    <source>
        <strain evidence="5">DAOMC 236416</strain>
    </source>
</reference>
<keyword evidence="3" id="KW-1133">Transmembrane helix</keyword>
<dbReference type="PANTHER" id="PTHR47966">
    <property type="entry name" value="BETA-SITE APP-CLEAVING ENZYME, ISOFORM A-RELATED"/>
    <property type="match status" value="1"/>
</dbReference>
<name>A0A177TR48_9BASI</name>
<feature type="region of interest" description="Disordered" evidence="2">
    <location>
        <begin position="213"/>
        <end position="253"/>
    </location>
</feature>